<evidence type="ECO:0000313" key="5">
    <source>
        <dbReference type="Proteomes" id="UP000468638"/>
    </source>
</evidence>
<evidence type="ECO:0000313" key="4">
    <source>
        <dbReference type="EMBL" id="MYL33639.1"/>
    </source>
</evidence>
<evidence type="ECO:0000259" key="3">
    <source>
        <dbReference type="PROSITE" id="PS51186"/>
    </source>
</evidence>
<gene>
    <name evidence="4" type="ORF">GLW05_08515</name>
</gene>
<dbReference type="PROSITE" id="PS51186">
    <property type="entry name" value="GNAT"/>
    <property type="match status" value="1"/>
</dbReference>
<dbReference type="Proteomes" id="UP000468638">
    <property type="component" value="Unassembled WGS sequence"/>
</dbReference>
<dbReference type="GO" id="GO:0016747">
    <property type="term" value="F:acyltransferase activity, transferring groups other than amino-acyl groups"/>
    <property type="evidence" value="ECO:0007669"/>
    <property type="project" value="InterPro"/>
</dbReference>
<comment type="caution">
    <text evidence="4">The sequence shown here is derived from an EMBL/GenBank/DDBJ whole genome shotgun (WGS) entry which is preliminary data.</text>
</comment>
<dbReference type="InterPro" id="IPR000182">
    <property type="entry name" value="GNAT_dom"/>
</dbReference>
<feature type="domain" description="N-acetyltransferase" evidence="3">
    <location>
        <begin position="1"/>
        <end position="149"/>
    </location>
</feature>
<dbReference type="PANTHER" id="PTHR43877:SF2">
    <property type="entry name" value="AMINOALKYLPHOSPHONATE N-ACETYLTRANSFERASE-RELATED"/>
    <property type="match status" value="1"/>
</dbReference>
<accession>A0A6I5A3N1</accession>
<dbReference type="SUPFAM" id="SSF55729">
    <property type="entry name" value="Acyl-CoA N-acyltransferases (Nat)"/>
    <property type="match status" value="1"/>
</dbReference>
<evidence type="ECO:0000256" key="2">
    <source>
        <dbReference type="ARBA" id="ARBA00023315"/>
    </source>
</evidence>
<dbReference type="InterPro" id="IPR016181">
    <property type="entry name" value="Acyl_CoA_acyltransferase"/>
</dbReference>
<proteinExistence type="predicted"/>
<dbReference type="Pfam" id="PF00583">
    <property type="entry name" value="Acetyltransf_1"/>
    <property type="match status" value="1"/>
</dbReference>
<organism evidence="4 5">
    <name type="scientific">Pontibacillus yanchengensis</name>
    <dbReference type="NCBI Taxonomy" id="462910"/>
    <lineage>
        <taxon>Bacteria</taxon>
        <taxon>Bacillati</taxon>
        <taxon>Bacillota</taxon>
        <taxon>Bacilli</taxon>
        <taxon>Bacillales</taxon>
        <taxon>Bacillaceae</taxon>
        <taxon>Pontibacillus</taxon>
    </lineage>
</organism>
<keyword evidence="1 4" id="KW-0808">Transferase</keyword>
<dbReference type="RefSeq" id="WP_160909498.1">
    <property type="nucleotide sequence ID" value="NZ_WMEQ01000005.1"/>
</dbReference>
<keyword evidence="2" id="KW-0012">Acyltransferase</keyword>
<dbReference type="PANTHER" id="PTHR43877">
    <property type="entry name" value="AMINOALKYLPHOSPHONATE N-ACETYLTRANSFERASE-RELATED-RELATED"/>
    <property type="match status" value="1"/>
</dbReference>
<sequence length="154" mass="18237">MAIFPITELTQYMAKQIILQGMFEHFGYIDETLNPDIHEPLAFYDFEDNFLYIMKYNGLMVCTGGLRREGNHSGRVVRVSVLQSFRGKGFAREMMNYLEKKARAEQMVYIRVETNKEWKGAISLYENLGYQLEEIDQSRYHFVKQLYKEETYGI</sequence>
<dbReference type="AlphaFoldDB" id="A0A6I5A3N1"/>
<dbReference type="OrthoDB" id="2665328at2"/>
<dbReference type="InterPro" id="IPR050832">
    <property type="entry name" value="Bact_Acetyltransf"/>
</dbReference>
<name>A0A6I5A3N1_9BACI</name>
<evidence type="ECO:0000256" key="1">
    <source>
        <dbReference type="ARBA" id="ARBA00022679"/>
    </source>
</evidence>
<dbReference type="Gene3D" id="3.40.630.30">
    <property type="match status" value="1"/>
</dbReference>
<protein>
    <submittedName>
        <fullName evidence="4">GNAT family N-acetyltransferase</fullName>
    </submittedName>
</protein>
<dbReference type="EMBL" id="WMEQ01000005">
    <property type="protein sequence ID" value="MYL33639.1"/>
    <property type="molecule type" value="Genomic_DNA"/>
</dbReference>
<dbReference type="CDD" id="cd04301">
    <property type="entry name" value="NAT_SF"/>
    <property type="match status" value="1"/>
</dbReference>
<reference evidence="4 5" key="1">
    <citation type="submission" date="2019-11" db="EMBL/GenBank/DDBJ databases">
        <title>Genome sequences of 17 halophilic strains isolated from different environments.</title>
        <authorList>
            <person name="Furrow R.E."/>
        </authorList>
    </citation>
    <scope>NUCLEOTIDE SEQUENCE [LARGE SCALE GENOMIC DNA]</scope>
    <source>
        <strain evidence="4 5">22514_16_FS</strain>
    </source>
</reference>